<dbReference type="Pfam" id="PF04177">
    <property type="entry name" value="TAP42"/>
    <property type="match status" value="1"/>
</dbReference>
<feature type="region of interest" description="Disordered" evidence="1">
    <location>
        <begin position="420"/>
        <end position="452"/>
    </location>
</feature>
<keyword evidence="2" id="KW-1133">Transmembrane helix</keyword>
<gene>
    <name evidence="4" type="ORF">T265_07736</name>
</gene>
<dbReference type="InterPro" id="IPR027911">
    <property type="entry name" value="DUF4604"/>
</dbReference>
<evidence type="ECO:0000313" key="5">
    <source>
        <dbReference type="Proteomes" id="UP000054324"/>
    </source>
</evidence>
<dbReference type="Gene3D" id="1.25.40.540">
    <property type="entry name" value="TAP42-like family"/>
    <property type="match status" value="1"/>
</dbReference>
<dbReference type="GO" id="GO:0009966">
    <property type="term" value="P:regulation of signal transduction"/>
    <property type="evidence" value="ECO:0007669"/>
    <property type="project" value="InterPro"/>
</dbReference>
<organism evidence="4 5">
    <name type="scientific">Opisthorchis viverrini</name>
    <name type="common">Southeast Asian liver fluke</name>
    <dbReference type="NCBI Taxonomy" id="6198"/>
    <lineage>
        <taxon>Eukaryota</taxon>
        <taxon>Metazoa</taxon>
        <taxon>Spiralia</taxon>
        <taxon>Lophotrochozoa</taxon>
        <taxon>Platyhelminthes</taxon>
        <taxon>Trematoda</taxon>
        <taxon>Digenea</taxon>
        <taxon>Opisthorchiida</taxon>
        <taxon>Opisthorchiata</taxon>
        <taxon>Opisthorchiidae</taxon>
        <taxon>Opisthorchis</taxon>
    </lineage>
</organism>
<dbReference type="RefSeq" id="XP_009171599.1">
    <property type="nucleotide sequence ID" value="XM_009173335.1"/>
</dbReference>
<dbReference type="GeneID" id="20321915"/>
<dbReference type="KEGG" id="ovi:T265_07736"/>
<dbReference type="STRING" id="6198.A0A074ZBX8"/>
<dbReference type="OrthoDB" id="10261753at2759"/>
<dbReference type="InterPro" id="IPR007304">
    <property type="entry name" value="TAP46-like"/>
</dbReference>
<feature type="region of interest" description="Disordered" evidence="1">
    <location>
        <begin position="472"/>
        <end position="566"/>
    </location>
</feature>
<keyword evidence="5" id="KW-1185">Reference proteome</keyword>
<feature type="domain" description="DUF4604" evidence="3">
    <location>
        <begin position="398"/>
        <end position="562"/>
    </location>
</feature>
<dbReference type="InterPro" id="IPR038511">
    <property type="entry name" value="TAP42/TAP46-like_sf"/>
</dbReference>
<keyword evidence="2" id="KW-0472">Membrane</keyword>
<keyword evidence="2" id="KW-0812">Transmembrane</keyword>
<dbReference type="PANTHER" id="PTHR10933:SF9">
    <property type="entry name" value="IMMUNOGLOBULIN-BINDING PROTEIN 1"/>
    <property type="match status" value="1"/>
</dbReference>
<proteinExistence type="predicted"/>
<sequence length="566" mass="63792">MRWFKNARIKPGCDPTVFYTGLQLSLDQTLPGPVGVSRQHLPPDQFVEGVQSLLRIQLRLWIPVTIFCFLSGPLFYRLVGLLLRTMDDLPTLFPSLLKTYQEVTSFSGSHSSDEFNAKIKRACSLCEKAVDLVNSLQLFSKNENVDDLTSTEIRYLIIPALYGYFLSQRNDERLQNIRTALTLYKEFGGLCSSYGICEPNLKDSKLAPAAAAALPSNDAFLTREAKIKRYKEKKALEEKMGSLSSYLDQPHVDEEITREYHLTLVRHWALLAEDEYPTLVQEEQILSLSPQDFKEQTQPAAPGGKPFKPFILTRNAVQAAVFGAGYPSLPTMTVDQFADEQHDRPRNLVTLLGRIAHPESITLAAFDLKVYLVDSYAFKLPFRKLFNCKNQDMSRKAKVQYIESAEPSFIREFKQRAGIGNMPSVDTKKESLLSNSNEDGDRPDEQPQIVLDPNCGVSESEARSFLEQHTVKSLTEENRSTVAQKPSSDAKEPLSLSQAKPGKILYRPTAERTTNGRAKDTVRNKTRYMDETGASSRDRSPLNRKADKSTKKPGLLSFNPEDEDDE</sequence>
<name>A0A074ZBX8_OPIVI</name>
<evidence type="ECO:0000259" key="3">
    <source>
        <dbReference type="Pfam" id="PF15377"/>
    </source>
</evidence>
<accession>A0A074ZBX8</accession>
<dbReference type="GO" id="GO:0005829">
    <property type="term" value="C:cytosol"/>
    <property type="evidence" value="ECO:0007669"/>
    <property type="project" value="TreeGrafter"/>
</dbReference>
<evidence type="ECO:0000256" key="2">
    <source>
        <dbReference type="SAM" id="Phobius"/>
    </source>
</evidence>
<dbReference type="GO" id="GO:0051721">
    <property type="term" value="F:protein phosphatase 2A binding"/>
    <property type="evidence" value="ECO:0007669"/>
    <property type="project" value="TreeGrafter"/>
</dbReference>
<dbReference type="Pfam" id="PF15377">
    <property type="entry name" value="DUF4604"/>
    <property type="match status" value="1"/>
</dbReference>
<dbReference type="EMBL" id="KL596802">
    <property type="protein sequence ID" value="KER24638.1"/>
    <property type="molecule type" value="Genomic_DNA"/>
</dbReference>
<dbReference type="PANTHER" id="PTHR10933">
    <property type="entry name" value="IMMUNOGLOBULIN-BINDING PROTEIN 1"/>
    <property type="match status" value="1"/>
</dbReference>
<protein>
    <recommendedName>
        <fullName evidence="3">DUF4604 domain-containing protein</fullName>
    </recommendedName>
</protein>
<dbReference type="GO" id="GO:0035303">
    <property type="term" value="P:regulation of dephosphorylation"/>
    <property type="evidence" value="ECO:0007669"/>
    <property type="project" value="TreeGrafter"/>
</dbReference>
<feature type="compositionally biased region" description="Basic and acidic residues" evidence="1">
    <location>
        <begin position="517"/>
        <end position="550"/>
    </location>
</feature>
<dbReference type="AlphaFoldDB" id="A0A074ZBX8"/>
<dbReference type="Proteomes" id="UP000054324">
    <property type="component" value="Unassembled WGS sequence"/>
</dbReference>
<reference evidence="4 5" key="1">
    <citation type="submission" date="2013-11" db="EMBL/GenBank/DDBJ databases">
        <title>Opisthorchis viverrini - life in the bile duct.</title>
        <authorList>
            <person name="Young N.D."/>
            <person name="Nagarajan N."/>
            <person name="Lin S.J."/>
            <person name="Korhonen P.K."/>
            <person name="Jex A.R."/>
            <person name="Hall R.S."/>
            <person name="Safavi-Hemami H."/>
            <person name="Kaewkong W."/>
            <person name="Bertrand D."/>
            <person name="Gao S."/>
            <person name="Seet Q."/>
            <person name="Wongkham S."/>
            <person name="Teh B.T."/>
            <person name="Wongkham C."/>
            <person name="Intapan P.M."/>
            <person name="Maleewong W."/>
            <person name="Yang X."/>
            <person name="Hu M."/>
            <person name="Wang Z."/>
            <person name="Hofmann A."/>
            <person name="Sternberg P.W."/>
            <person name="Tan P."/>
            <person name="Wang J."/>
            <person name="Gasser R.B."/>
        </authorList>
    </citation>
    <scope>NUCLEOTIDE SEQUENCE [LARGE SCALE GENOMIC DNA]</scope>
</reference>
<dbReference type="CTD" id="20321915"/>
<evidence type="ECO:0000313" key="4">
    <source>
        <dbReference type="EMBL" id="KER24638.1"/>
    </source>
</evidence>
<feature type="transmembrane region" description="Helical" evidence="2">
    <location>
        <begin position="60"/>
        <end position="83"/>
    </location>
</feature>
<evidence type="ECO:0000256" key="1">
    <source>
        <dbReference type="SAM" id="MobiDB-lite"/>
    </source>
</evidence>